<reference evidence="1 2" key="1">
    <citation type="submission" date="2020-02" db="EMBL/GenBank/DDBJ databases">
        <authorList>
            <person name="Li X.-J."/>
            <person name="Han X.-M."/>
        </authorList>
    </citation>
    <scope>NUCLEOTIDE SEQUENCE [LARGE SCALE GENOMIC DNA]</scope>
    <source>
        <strain evidence="1 2">CCTCC AB 2017055</strain>
    </source>
</reference>
<comment type="caution">
    <text evidence="1">The sequence shown here is derived from an EMBL/GenBank/DDBJ whole genome shotgun (WGS) entry which is preliminary data.</text>
</comment>
<dbReference type="RefSeq" id="WP_163742056.1">
    <property type="nucleotide sequence ID" value="NZ_JAAGOA010000018.1"/>
</dbReference>
<accession>A0A6L9SCA4</accession>
<protein>
    <submittedName>
        <fullName evidence="1">Uncharacterized protein</fullName>
    </submittedName>
</protein>
<sequence>MRDEMDALVGATARVSDAEVQALPLQQAEADLMEEIMSTPVLETVPAAGPSGHPPRRWVTGRRLAAVAGIAAVATAAMFAVQTGSDGGSVWANGARKVAESVPRLVVDDPDWRISDAEQFTSDEGYMTVSDGIDDLRVEWNSAWDYGEIVDHYRNGEGNETSLTVVGHEALVFAYPDSADILAVWQQGGHVVKVAAYGLTDADGRLAHGEFEDVLATFTQVDIETWLDAMPGDVVQPDEIESAVAEMLSDIPVPEGFEPTDLADSVGVRDQYHLGADVTGAVTCSWIDHWVEGTKRGDDTAVEAAESALASSHDWSILQTMAPEGGFPDAIWEYADAIVGEGTRPNGGPVDEAIPAGTVVGDTVLEEPVVVYREELGCS</sequence>
<dbReference type="EMBL" id="JAAGOA010000018">
    <property type="protein sequence ID" value="NEE03005.1"/>
    <property type="molecule type" value="Genomic_DNA"/>
</dbReference>
<evidence type="ECO:0000313" key="2">
    <source>
        <dbReference type="Proteomes" id="UP000475214"/>
    </source>
</evidence>
<gene>
    <name evidence="1" type="ORF">G1H10_22840</name>
</gene>
<keyword evidence="2" id="KW-1185">Reference proteome</keyword>
<evidence type="ECO:0000313" key="1">
    <source>
        <dbReference type="EMBL" id="NEE03005.1"/>
    </source>
</evidence>
<dbReference type="AlphaFoldDB" id="A0A6L9SCA4"/>
<proteinExistence type="predicted"/>
<dbReference type="Proteomes" id="UP000475214">
    <property type="component" value="Unassembled WGS sequence"/>
</dbReference>
<organism evidence="1 2">
    <name type="scientific">Phytoactinopolyspora halotolerans</name>
    <dbReference type="NCBI Taxonomy" id="1981512"/>
    <lineage>
        <taxon>Bacteria</taxon>
        <taxon>Bacillati</taxon>
        <taxon>Actinomycetota</taxon>
        <taxon>Actinomycetes</taxon>
        <taxon>Jiangellales</taxon>
        <taxon>Jiangellaceae</taxon>
        <taxon>Phytoactinopolyspora</taxon>
    </lineage>
</organism>
<name>A0A6L9SCA4_9ACTN</name>